<dbReference type="AlphaFoldDB" id="A0ABC9C2T6"/>
<feature type="transmembrane region" description="Helical" evidence="1">
    <location>
        <begin position="454"/>
        <end position="478"/>
    </location>
</feature>
<dbReference type="PANTHER" id="PTHR31170">
    <property type="entry name" value="BNAC04G53230D PROTEIN"/>
    <property type="match status" value="1"/>
</dbReference>
<dbReference type="Proteomes" id="UP001497457">
    <property type="component" value="Chromosome 28b"/>
</dbReference>
<keyword evidence="1" id="KW-0472">Membrane</keyword>
<evidence type="ECO:0000256" key="1">
    <source>
        <dbReference type="SAM" id="Phobius"/>
    </source>
</evidence>
<keyword evidence="3" id="KW-1185">Reference proteome</keyword>
<keyword evidence="1" id="KW-0812">Transmembrane</keyword>
<protein>
    <submittedName>
        <fullName evidence="2">Uncharacterized protein</fullName>
    </submittedName>
</protein>
<gene>
    <name evidence="2" type="ORF">URODEC1_LOCUS70627</name>
</gene>
<evidence type="ECO:0000313" key="2">
    <source>
        <dbReference type="EMBL" id="CAL5011897.1"/>
    </source>
</evidence>
<name>A0ABC9C2T6_9POAL</name>
<proteinExistence type="predicted"/>
<dbReference type="Pfam" id="PF03140">
    <property type="entry name" value="DUF247"/>
    <property type="match status" value="1"/>
</dbReference>
<accession>A0ABC9C2T6</accession>
<dbReference type="PANTHER" id="PTHR31170:SF18">
    <property type="entry name" value="(WILD MALAYSIAN BANANA) HYPOTHETICAL PROTEIN"/>
    <property type="match status" value="1"/>
</dbReference>
<sequence length="485" mass="52657">MGAHQEGKREAGDDAHGVDIDSLARQLREELAAANSSAVQVQLTGGCPIIIAEVGSLTRNVDAAEYDPHHVAIGPYHRLRNPDLARNDEKIRCLNAVLSAASNAAAATTLEVYLDEIANLEIRARSCYAHSFSLESREFVRMLLLDGCYLLVRFGDVVRRANGAAAGKGGATTVLAPAAGGGGGDMLEAVAVVRDVFYLAENQIPFFVIDKIHQLTRSDTTVSAVDAIAGYVRELLRRQQYSVATPALSEPTVPGNLLHLLHMNLVPTVHPPRTSDDNKVSRKRRVGRWKTATEYHLAGVKFKSRPVGGGAGNGGARSILDVRLDAGGGTLEIPRLNIDGETWRLLRNLMALEQRNPEITKSHVTAYCVFVSQLACTASDVEFLARRGVVSHGLGNHGEVAALFSDLCKGVVFCADDPEQNYLRGVCQALESGVRCHRRRWMVWLRRTYFSNPWLVLGLAAAVLGLVCTMVQAVYSVLSYRQGGR</sequence>
<dbReference type="InterPro" id="IPR004158">
    <property type="entry name" value="DUF247_pln"/>
</dbReference>
<reference evidence="2" key="1">
    <citation type="submission" date="2024-10" db="EMBL/GenBank/DDBJ databases">
        <authorList>
            <person name="Ryan C."/>
        </authorList>
    </citation>
    <scope>NUCLEOTIDE SEQUENCE [LARGE SCALE GENOMIC DNA]</scope>
</reference>
<organism evidence="2 3">
    <name type="scientific">Urochloa decumbens</name>
    <dbReference type="NCBI Taxonomy" id="240449"/>
    <lineage>
        <taxon>Eukaryota</taxon>
        <taxon>Viridiplantae</taxon>
        <taxon>Streptophyta</taxon>
        <taxon>Embryophyta</taxon>
        <taxon>Tracheophyta</taxon>
        <taxon>Spermatophyta</taxon>
        <taxon>Magnoliopsida</taxon>
        <taxon>Liliopsida</taxon>
        <taxon>Poales</taxon>
        <taxon>Poaceae</taxon>
        <taxon>PACMAD clade</taxon>
        <taxon>Panicoideae</taxon>
        <taxon>Panicodae</taxon>
        <taxon>Paniceae</taxon>
        <taxon>Melinidinae</taxon>
        <taxon>Urochloa</taxon>
    </lineage>
</organism>
<keyword evidence="1" id="KW-1133">Transmembrane helix</keyword>
<dbReference type="EMBL" id="OZ075138">
    <property type="protein sequence ID" value="CAL5011897.1"/>
    <property type="molecule type" value="Genomic_DNA"/>
</dbReference>
<evidence type="ECO:0000313" key="3">
    <source>
        <dbReference type="Proteomes" id="UP001497457"/>
    </source>
</evidence>